<dbReference type="SUPFAM" id="SSF52058">
    <property type="entry name" value="L domain-like"/>
    <property type="match status" value="2"/>
</dbReference>
<keyword evidence="12 21" id="KW-0547">Nucleotide-binding</keyword>
<evidence type="ECO:0000256" key="18">
    <source>
        <dbReference type="ARBA" id="ARBA00023180"/>
    </source>
</evidence>
<dbReference type="STRING" id="3871.A0A4P1RHL5"/>
<dbReference type="SMART" id="SM00369">
    <property type="entry name" value="LRR_TYP"/>
    <property type="match status" value="7"/>
</dbReference>
<dbReference type="InterPro" id="IPR011009">
    <property type="entry name" value="Kinase-like_dom_sf"/>
</dbReference>
<dbReference type="InterPro" id="IPR001611">
    <property type="entry name" value="Leu-rich_rpt"/>
</dbReference>
<evidence type="ECO:0000256" key="3">
    <source>
        <dbReference type="ARBA" id="ARBA00012513"/>
    </source>
</evidence>
<keyword evidence="11" id="KW-0677">Repeat</keyword>
<evidence type="ECO:0000256" key="2">
    <source>
        <dbReference type="ARBA" id="ARBA00008684"/>
    </source>
</evidence>
<gene>
    <name evidence="24" type="ORF">TanjilG_27732</name>
</gene>
<sequence>MYICSLNLPSSWFIYLYLLLILFTFKSTWFGRKTIASASGNETDQLALLKFKELISNDPYRILDSWNSSTNFCNWDGVTCNPMHERVIQLNLQGYQLHGTISPLVGNLSFLRVLDLGNNNFYGTIPQEFGRLLQLQGADVSNNSLHGEFPINMTSCFQLQELNLYGNNLIGKIPIEIGSLRKLQVLSVGRNKLTGQIPASIGNLSSLTHLFMGENNLEGEIPQEIGLLRNLTYIQVGENKLSGMLPSTLFNISSLITIAATLNQFNGSLPSNMFHNLPNLQQFGIGGNQISGPIPISITNASVLQLLDIGFNYFVGQVPSLGKLLDIKYIDLENNSLGSNLTNDFDFLESLTNCSKLYLFSISYNNFGGYLPNFIGNLSTQLSQLYLGFNQISGQIPAELANLNNLTILSMGYNHFDGIIPTAFEKFREMQILGLDGNKLSGVIPTSIGNLSKLFSLSLTQNMLEGNIPPSIGNCQKLQSIYLAQNNLTGPIPSEVFSLSSLTEFLDLSQNLFSGSLPDEVGRLKNIEKLDVSDNHLSGNIPGTIGECMSLEYLYMQGNSFNGVIPSSLSSLKGLQYLDLSRNHLSGSIPEGMQGISVLEYFNVSFNMLDGAVPTEGVFKNSSRFSITGNSKLCGGISNLHLPPCPVNGRKLSKHHNFRKLIAVVVSVVAFLLILSFSLTIYWMRKSKKKPSFDSPTIDHLVKVSYQNLHNGTDGFSARNLIGSGSFGFVYKGTLESEDKIVAIKVLNLQKKGAHKSFIAECDALRNMRHRNLVKILTCCSSTDYKGQAFKALVYEYMANGSLEPWLHPAKENAQQSRPLNVAQRLSIIIDVASAIHYLHHECEQPVIHCDLKPSNILLDDCLVAHVSDFGISRLLSSIGVPPKQTSTTGIKGTIGYAPPEYGMSYEVSIEGDMYSFGILVLEMLTGRRPTDEMFKDGQTLHNHVKISIPNHLSQIVDPSTLPEELEQDADNKSMILTDPNVNECLLSLFSIALACSVESPKQRMSMIDVIKELNVIKSSFFLV</sequence>
<evidence type="ECO:0000256" key="21">
    <source>
        <dbReference type="PROSITE-ProRule" id="PRU10141"/>
    </source>
</evidence>
<dbReference type="Gene3D" id="3.30.200.20">
    <property type="entry name" value="Phosphorylase Kinase, domain 1"/>
    <property type="match status" value="1"/>
</dbReference>
<dbReference type="PROSITE" id="PS50011">
    <property type="entry name" value="PROTEIN_KINASE_DOM"/>
    <property type="match status" value="1"/>
</dbReference>
<dbReference type="PROSITE" id="PS00107">
    <property type="entry name" value="PROTEIN_KINASE_ATP"/>
    <property type="match status" value="1"/>
</dbReference>
<comment type="catalytic activity">
    <reaction evidence="20">
        <text>L-seryl-[protein] + ATP = O-phospho-L-seryl-[protein] + ADP + H(+)</text>
        <dbReference type="Rhea" id="RHEA:17989"/>
        <dbReference type="Rhea" id="RHEA-COMP:9863"/>
        <dbReference type="Rhea" id="RHEA-COMP:11604"/>
        <dbReference type="ChEBI" id="CHEBI:15378"/>
        <dbReference type="ChEBI" id="CHEBI:29999"/>
        <dbReference type="ChEBI" id="CHEBI:30616"/>
        <dbReference type="ChEBI" id="CHEBI:83421"/>
        <dbReference type="ChEBI" id="CHEBI:456216"/>
        <dbReference type="EC" id="2.7.11.1"/>
    </reaction>
</comment>
<evidence type="ECO:0000256" key="15">
    <source>
        <dbReference type="ARBA" id="ARBA00022989"/>
    </source>
</evidence>
<evidence type="ECO:0000256" key="6">
    <source>
        <dbReference type="ARBA" id="ARBA00022553"/>
    </source>
</evidence>
<keyword evidence="6" id="KW-0597">Phosphoprotein</keyword>
<evidence type="ECO:0000256" key="22">
    <source>
        <dbReference type="SAM" id="Phobius"/>
    </source>
</evidence>
<dbReference type="KEGG" id="lang:109348955"/>
<keyword evidence="7" id="KW-0433">Leucine-rich repeat</keyword>
<evidence type="ECO:0000256" key="1">
    <source>
        <dbReference type="ARBA" id="ARBA00004162"/>
    </source>
</evidence>
<evidence type="ECO:0000259" key="23">
    <source>
        <dbReference type="PROSITE" id="PS50011"/>
    </source>
</evidence>
<dbReference type="PANTHER" id="PTHR27008">
    <property type="entry name" value="OS04G0122200 PROTEIN"/>
    <property type="match status" value="1"/>
</dbReference>
<evidence type="ECO:0000256" key="12">
    <source>
        <dbReference type="ARBA" id="ARBA00022741"/>
    </source>
</evidence>
<dbReference type="FunFam" id="3.80.10.10:FF:000565">
    <property type="entry name" value="Leucine-rich repeat receptor-like kinase protein FLORAL ORGAN NUMBER1"/>
    <property type="match status" value="1"/>
</dbReference>
<feature type="transmembrane region" description="Helical" evidence="22">
    <location>
        <begin position="661"/>
        <end position="684"/>
    </location>
</feature>
<dbReference type="InterPro" id="IPR017441">
    <property type="entry name" value="Protein_kinase_ATP_BS"/>
</dbReference>
<protein>
    <recommendedName>
        <fullName evidence="3">non-specific serine/threonine protein kinase</fullName>
        <ecNumber evidence="3">2.7.11.1</ecNumber>
    </recommendedName>
</protein>
<keyword evidence="15 22" id="KW-1133">Transmembrane helix</keyword>
<comment type="catalytic activity">
    <reaction evidence="19">
        <text>L-threonyl-[protein] + ATP = O-phospho-L-threonyl-[protein] + ADP + H(+)</text>
        <dbReference type="Rhea" id="RHEA:46608"/>
        <dbReference type="Rhea" id="RHEA-COMP:11060"/>
        <dbReference type="Rhea" id="RHEA-COMP:11605"/>
        <dbReference type="ChEBI" id="CHEBI:15378"/>
        <dbReference type="ChEBI" id="CHEBI:30013"/>
        <dbReference type="ChEBI" id="CHEBI:30616"/>
        <dbReference type="ChEBI" id="CHEBI:61977"/>
        <dbReference type="ChEBI" id="CHEBI:456216"/>
        <dbReference type="EC" id="2.7.11.1"/>
    </reaction>
</comment>
<dbReference type="GO" id="GO:0005886">
    <property type="term" value="C:plasma membrane"/>
    <property type="evidence" value="ECO:0007669"/>
    <property type="project" value="UniProtKB-SubCell"/>
</dbReference>
<evidence type="ECO:0000256" key="4">
    <source>
        <dbReference type="ARBA" id="ARBA00022475"/>
    </source>
</evidence>
<dbReference type="SUPFAM" id="SSF56112">
    <property type="entry name" value="Protein kinase-like (PK-like)"/>
    <property type="match status" value="1"/>
</dbReference>
<comment type="similarity">
    <text evidence="2">Belongs to the protein kinase superfamily. Ser/Thr protein kinase family.</text>
</comment>
<dbReference type="InterPro" id="IPR003591">
    <property type="entry name" value="Leu-rich_rpt_typical-subtyp"/>
</dbReference>
<evidence type="ECO:0000256" key="13">
    <source>
        <dbReference type="ARBA" id="ARBA00022777"/>
    </source>
</evidence>
<dbReference type="FunFam" id="3.30.200.20:FF:000432">
    <property type="entry name" value="LRR receptor-like serine/threonine-protein kinase EFR"/>
    <property type="match status" value="1"/>
</dbReference>
<keyword evidence="10" id="KW-0732">Signal</keyword>
<evidence type="ECO:0000256" key="7">
    <source>
        <dbReference type="ARBA" id="ARBA00022614"/>
    </source>
</evidence>
<keyword evidence="8" id="KW-0808">Transferase</keyword>
<keyword evidence="4" id="KW-1003">Cell membrane</keyword>
<reference evidence="24 25" key="1">
    <citation type="journal article" date="2017" name="Plant Biotechnol. J.">
        <title>A comprehensive draft genome sequence for lupin (Lupinus angustifolius), an emerging health food: insights into plant-microbe interactions and legume evolution.</title>
        <authorList>
            <person name="Hane J.K."/>
            <person name="Ming Y."/>
            <person name="Kamphuis L.G."/>
            <person name="Nelson M.N."/>
            <person name="Garg G."/>
            <person name="Atkins C.A."/>
            <person name="Bayer P.E."/>
            <person name="Bravo A."/>
            <person name="Bringans S."/>
            <person name="Cannon S."/>
            <person name="Edwards D."/>
            <person name="Foley R."/>
            <person name="Gao L.L."/>
            <person name="Harrison M.J."/>
            <person name="Huang W."/>
            <person name="Hurgobin B."/>
            <person name="Li S."/>
            <person name="Liu C.W."/>
            <person name="McGrath A."/>
            <person name="Morahan G."/>
            <person name="Murray J."/>
            <person name="Weller J."/>
            <person name="Jian J."/>
            <person name="Singh K.B."/>
        </authorList>
    </citation>
    <scope>NUCLEOTIDE SEQUENCE [LARGE SCALE GENOMIC DNA]</scope>
    <source>
        <strain evidence="25">cv. Tanjil</strain>
        <tissue evidence="24">Whole plant</tissue>
    </source>
</reference>
<evidence type="ECO:0000256" key="8">
    <source>
        <dbReference type="ARBA" id="ARBA00022679"/>
    </source>
</evidence>
<feature type="binding site" evidence="21">
    <location>
        <position position="745"/>
    </location>
    <ligand>
        <name>ATP</name>
        <dbReference type="ChEBI" id="CHEBI:30616"/>
    </ligand>
</feature>
<evidence type="ECO:0000256" key="5">
    <source>
        <dbReference type="ARBA" id="ARBA00022527"/>
    </source>
</evidence>
<dbReference type="Gramene" id="OIW10786">
    <property type="protein sequence ID" value="OIW10786"/>
    <property type="gene ID" value="TanjilG_27732"/>
</dbReference>
<keyword evidence="13" id="KW-0418">Kinase</keyword>
<evidence type="ECO:0000256" key="17">
    <source>
        <dbReference type="ARBA" id="ARBA00023170"/>
    </source>
</evidence>
<dbReference type="EMBL" id="CM007366">
    <property type="protein sequence ID" value="OIW10786.1"/>
    <property type="molecule type" value="Genomic_DNA"/>
</dbReference>
<accession>A0A4P1RHL5</accession>
<dbReference type="EC" id="2.7.11.1" evidence="3"/>
<dbReference type="FunFam" id="1.10.510.10:FF:000358">
    <property type="entry name" value="Putative leucine-rich repeat receptor-like serine/threonine-protein kinase"/>
    <property type="match status" value="1"/>
</dbReference>
<keyword evidence="16 22" id="KW-0472">Membrane</keyword>
<dbReference type="Gene3D" id="3.80.10.10">
    <property type="entry name" value="Ribonuclease Inhibitor"/>
    <property type="match status" value="2"/>
</dbReference>
<evidence type="ECO:0000256" key="16">
    <source>
        <dbReference type="ARBA" id="ARBA00023136"/>
    </source>
</evidence>
<keyword evidence="18" id="KW-0325">Glycoprotein</keyword>
<keyword evidence="25" id="KW-1185">Reference proteome</keyword>
<dbReference type="InterPro" id="IPR051809">
    <property type="entry name" value="Plant_receptor-like_S/T_kinase"/>
</dbReference>
<keyword evidence="9 22" id="KW-0812">Transmembrane</keyword>
<dbReference type="GO" id="GO:0004674">
    <property type="term" value="F:protein serine/threonine kinase activity"/>
    <property type="evidence" value="ECO:0007669"/>
    <property type="project" value="UniProtKB-KW"/>
</dbReference>
<evidence type="ECO:0000256" key="9">
    <source>
        <dbReference type="ARBA" id="ARBA00022692"/>
    </source>
</evidence>
<dbReference type="Proteomes" id="UP000188354">
    <property type="component" value="Chromosome LG06"/>
</dbReference>
<dbReference type="SMART" id="SM00220">
    <property type="entry name" value="S_TKc"/>
    <property type="match status" value="1"/>
</dbReference>
<evidence type="ECO:0000313" key="25">
    <source>
        <dbReference type="Proteomes" id="UP000188354"/>
    </source>
</evidence>
<dbReference type="PANTHER" id="PTHR27008:SF592">
    <property type="entry name" value="LEUCINE-RICH REPEAT RECEPTOR-LIKE PROTEIN KINASE FAMILY PROTEIN-RELATED"/>
    <property type="match status" value="1"/>
</dbReference>
<organism evidence="24 25">
    <name type="scientific">Lupinus angustifolius</name>
    <name type="common">Narrow-leaved blue lupine</name>
    <dbReference type="NCBI Taxonomy" id="3871"/>
    <lineage>
        <taxon>Eukaryota</taxon>
        <taxon>Viridiplantae</taxon>
        <taxon>Streptophyta</taxon>
        <taxon>Embryophyta</taxon>
        <taxon>Tracheophyta</taxon>
        <taxon>Spermatophyta</taxon>
        <taxon>Magnoliopsida</taxon>
        <taxon>eudicotyledons</taxon>
        <taxon>Gunneridae</taxon>
        <taxon>Pentapetalae</taxon>
        <taxon>rosids</taxon>
        <taxon>fabids</taxon>
        <taxon>Fabales</taxon>
        <taxon>Fabaceae</taxon>
        <taxon>Papilionoideae</taxon>
        <taxon>50 kb inversion clade</taxon>
        <taxon>genistoids sensu lato</taxon>
        <taxon>core genistoids</taxon>
        <taxon>Genisteae</taxon>
        <taxon>Lupinus</taxon>
    </lineage>
</organism>
<feature type="transmembrane region" description="Helical" evidence="22">
    <location>
        <begin position="12"/>
        <end position="31"/>
    </location>
</feature>
<name>A0A4P1RHL5_LUPAN</name>
<comment type="subcellular location">
    <subcellularLocation>
        <location evidence="1">Cell membrane</location>
        <topology evidence="1">Single-pass membrane protein</topology>
    </subcellularLocation>
</comment>
<evidence type="ECO:0000256" key="14">
    <source>
        <dbReference type="ARBA" id="ARBA00022840"/>
    </source>
</evidence>
<evidence type="ECO:0000256" key="20">
    <source>
        <dbReference type="ARBA" id="ARBA00048679"/>
    </source>
</evidence>
<dbReference type="GO" id="GO:0005524">
    <property type="term" value="F:ATP binding"/>
    <property type="evidence" value="ECO:0007669"/>
    <property type="project" value="UniProtKB-UniRule"/>
</dbReference>
<evidence type="ECO:0000256" key="11">
    <source>
        <dbReference type="ARBA" id="ARBA00022737"/>
    </source>
</evidence>
<dbReference type="CDD" id="cd14066">
    <property type="entry name" value="STKc_IRAK"/>
    <property type="match status" value="1"/>
</dbReference>
<dbReference type="Pfam" id="PF08263">
    <property type="entry name" value="LRRNT_2"/>
    <property type="match status" value="1"/>
</dbReference>
<dbReference type="InterPro" id="IPR013210">
    <property type="entry name" value="LRR_N_plant-typ"/>
</dbReference>
<feature type="domain" description="Protein kinase" evidence="23">
    <location>
        <begin position="716"/>
        <end position="1022"/>
    </location>
</feature>
<keyword evidence="14 21" id="KW-0067">ATP-binding</keyword>
<dbReference type="InterPro" id="IPR008271">
    <property type="entry name" value="Ser/Thr_kinase_AS"/>
</dbReference>
<dbReference type="Pfam" id="PF00069">
    <property type="entry name" value="Pkinase"/>
    <property type="match status" value="1"/>
</dbReference>
<evidence type="ECO:0000256" key="10">
    <source>
        <dbReference type="ARBA" id="ARBA00022729"/>
    </source>
</evidence>
<evidence type="ECO:0000256" key="19">
    <source>
        <dbReference type="ARBA" id="ARBA00047899"/>
    </source>
</evidence>
<dbReference type="InterPro" id="IPR032675">
    <property type="entry name" value="LRR_dom_sf"/>
</dbReference>
<dbReference type="FunFam" id="3.80.10.10:FF:000095">
    <property type="entry name" value="LRR receptor-like serine/threonine-protein kinase GSO1"/>
    <property type="match status" value="1"/>
</dbReference>
<dbReference type="PROSITE" id="PS00108">
    <property type="entry name" value="PROTEIN_KINASE_ST"/>
    <property type="match status" value="1"/>
</dbReference>
<dbReference type="Pfam" id="PF13855">
    <property type="entry name" value="LRR_8"/>
    <property type="match status" value="3"/>
</dbReference>
<keyword evidence="17" id="KW-0675">Receptor</keyword>
<dbReference type="Pfam" id="PF00560">
    <property type="entry name" value="LRR_1"/>
    <property type="match status" value="4"/>
</dbReference>
<dbReference type="FunFam" id="3.80.10.10:FF:000317">
    <property type="entry name" value="Inactive leucine-rich repeat receptor-like protein kinase"/>
    <property type="match status" value="1"/>
</dbReference>
<dbReference type="Gene3D" id="1.10.510.10">
    <property type="entry name" value="Transferase(Phosphotransferase) domain 1"/>
    <property type="match status" value="1"/>
</dbReference>
<proteinExistence type="inferred from homology"/>
<dbReference type="OrthoDB" id="676979at2759"/>
<keyword evidence="5" id="KW-0723">Serine/threonine-protein kinase</keyword>
<dbReference type="AlphaFoldDB" id="A0A4P1RHL5"/>
<dbReference type="InterPro" id="IPR000719">
    <property type="entry name" value="Prot_kinase_dom"/>
</dbReference>
<evidence type="ECO:0000313" key="24">
    <source>
        <dbReference type="EMBL" id="OIW10786.1"/>
    </source>
</evidence>